<keyword evidence="3" id="KW-1185">Reference proteome</keyword>
<evidence type="ECO:0000313" key="2">
    <source>
        <dbReference type="EMBL" id="KAJ6722416.1"/>
    </source>
</evidence>
<dbReference type="Proteomes" id="UP001151752">
    <property type="component" value="Chromosome 14"/>
</dbReference>
<evidence type="ECO:0000313" key="3">
    <source>
        <dbReference type="Proteomes" id="UP001151752"/>
    </source>
</evidence>
<comment type="caution">
    <text evidence="2">The sequence shown here is derived from an EMBL/GenBank/DDBJ whole genome shotgun (WGS) entry which is preliminary data.</text>
</comment>
<proteinExistence type="predicted"/>
<reference evidence="2" key="1">
    <citation type="submission" date="2022-11" db="EMBL/GenBank/DDBJ databases">
        <authorList>
            <person name="Hyden B.L."/>
            <person name="Feng K."/>
            <person name="Yates T."/>
            <person name="Jawdy S."/>
            <person name="Smart L.B."/>
            <person name="Muchero W."/>
        </authorList>
    </citation>
    <scope>NUCLEOTIDE SEQUENCE</scope>
    <source>
        <tissue evidence="2">Shoot tip</tissue>
    </source>
</reference>
<feature type="region of interest" description="Disordered" evidence="1">
    <location>
        <begin position="48"/>
        <end position="79"/>
    </location>
</feature>
<dbReference type="AlphaFoldDB" id="A0A9Q0U2W6"/>
<accession>A0A9Q0U2W6</accession>
<evidence type="ECO:0000256" key="1">
    <source>
        <dbReference type="SAM" id="MobiDB-lite"/>
    </source>
</evidence>
<reference evidence="2" key="2">
    <citation type="journal article" date="2023" name="Int. J. Mol. Sci.">
        <title>De Novo Assembly and Annotation of 11 Diverse Shrub Willow (Salix) Genomes Reveals Novel Gene Organization in Sex-Linked Regions.</title>
        <authorList>
            <person name="Hyden B."/>
            <person name="Feng K."/>
            <person name="Yates T.B."/>
            <person name="Jawdy S."/>
            <person name="Cereghino C."/>
            <person name="Smart L.B."/>
            <person name="Muchero W."/>
        </authorList>
    </citation>
    <scope>NUCLEOTIDE SEQUENCE</scope>
    <source>
        <tissue evidence="2">Shoot tip</tissue>
    </source>
</reference>
<gene>
    <name evidence="2" type="ORF">OIU74_007090</name>
</gene>
<protein>
    <submittedName>
        <fullName evidence="2">Uncharacterized protein</fullName>
    </submittedName>
</protein>
<organism evidence="2 3">
    <name type="scientific">Salix koriyanagi</name>
    <dbReference type="NCBI Taxonomy" id="2511006"/>
    <lineage>
        <taxon>Eukaryota</taxon>
        <taxon>Viridiplantae</taxon>
        <taxon>Streptophyta</taxon>
        <taxon>Embryophyta</taxon>
        <taxon>Tracheophyta</taxon>
        <taxon>Spermatophyta</taxon>
        <taxon>Magnoliopsida</taxon>
        <taxon>eudicotyledons</taxon>
        <taxon>Gunneridae</taxon>
        <taxon>Pentapetalae</taxon>
        <taxon>rosids</taxon>
        <taxon>fabids</taxon>
        <taxon>Malpighiales</taxon>
        <taxon>Salicaceae</taxon>
        <taxon>Saliceae</taxon>
        <taxon>Salix</taxon>
    </lineage>
</organism>
<sequence length="151" mass="16694">MRPFMLPMGIGKIRYLDTCEELKSFLKERESMSSDILSSNARSRRFSIPAMNPFGKGKSKPDQTEASGVLPNSKGKSKPVETKACEMLLNVNTVVPPIIVKGDRSKSVLFDACRLASQLQNSSDKGVNWKLSSAQWCNRDTGAAKIRTLLQ</sequence>
<name>A0A9Q0U2W6_9ROSI</name>
<dbReference type="EMBL" id="JAPFFM010000013">
    <property type="protein sequence ID" value="KAJ6722416.1"/>
    <property type="molecule type" value="Genomic_DNA"/>
</dbReference>